<keyword evidence="2" id="KW-1185">Reference proteome</keyword>
<reference evidence="1" key="1">
    <citation type="submission" date="2020-11" db="EMBL/GenBank/DDBJ databases">
        <title>Adaptations for nitrogen fixation in a non-lichenized fungal sporocarp promotes dispersal by wood-feeding termites.</title>
        <authorList>
            <consortium name="DOE Joint Genome Institute"/>
            <person name="Koch R.A."/>
            <person name="Yoon G."/>
            <person name="Arayal U."/>
            <person name="Lail K."/>
            <person name="Amirebrahimi M."/>
            <person name="Labutti K."/>
            <person name="Lipzen A."/>
            <person name="Riley R."/>
            <person name="Barry K."/>
            <person name="Henrissat B."/>
            <person name="Grigoriev I.V."/>
            <person name="Herr J.R."/>
            <person name="Aime M.C."/>
        </authorList>
    </citation>
    <scope>NUCLEOTIDE SEQUENCE</scope>
    <source>
        <strain evidence="1">MCA 3950</strain>
    </source>
</reference>
<accession>A0A9P8ALU9</accession>
<name>A0A9P8ALU9_9AGAR</name>
<dbReference type="GeneID" id="66109792"/>
<gene>
    <name evidence="1" type="ORF">BT62DRAFT_938249</name>
</gene>
<protein>
    <submittedName>
        <fullName evidence="1">Uncharacterized protein</fullName>
    </submittedName>
</protein>
<evidence type="ECO:0000313" key="1">
    <source>
        <dbReference type="EMBL" id="KAG7440180.1"/>
    </source>
</evidence>
<dbReference type="Proteomes" id="UP000812287">
    <property type="component" value="Unassembled WGS sequence"/>
</dbReference>
<sequence>MFSRNAHSKFFFARAAISVLDYSLALSGPRRPQVKMFGNSGTRQLYVNLAAHVRKLGRLRRDGYHGVLGPTRLLICSEFDGYQYTGTRSS</sequence>
<dbReference type="RefSeq" id="XP_043033680.1">
    <property type="nucleotide sequence ID" value="XM_043187495.1"/>
</dbReference>
<dbReference type="EMBL" id="MU250575">
    <property type="protein sequence ID" value="KAG7440180.1"/>
    <property type="molecule type" value="Genomic_DNA"/>
</dbReference>
<evidence type="ECO:0000313" key="2">
    <source>
        <dbReference type="Proteomes" id="UP000812287"/>
    </source>
</evidence>
<dbReference type="AlphaFoldDB" id="A0A9P8ALU9"/>
<organism evidence="1 2">
    <name type="scientific">Guyanagaster necrorhizus</name>
    <dbReference type="NCBI Taxonomy" id="856835"/>
    <lineage>
        <taxon>Eukaryota</taxon>
        <taxon>Fungi</taxon>
        <taxon>Dikarya</taxon>
        <taxon>Basidiomycota</taxon>
        <taxon>Agaricomycotina</taxon>
        <taxon>Agaricomycetes</taxon>
        <taxon>Agaricomycetidae</taxon>
        <taxon>Agaricales</taxon>
        <taxon>Marasmiineae</taxon>
        <taxon>Physalacriaceae</taxon>
        <taxon>Guyanagaster</taxon>
    </lineage>
</organism>
<proteinExistence type="predicted"/>
<comment type="caution">
    <text evidence="1">The sequence shown here is derived from an EMBL/GenBank/DDBJ whole genome shotgun (WGS) entry which is preliminary data.</text>
</comment>